<dbReference type="GO" id="GO:0046982">
    <property type="term" value="F:protein heterodimerization activity"/>
    <property type="evidence" value="ECO:0007669"/>
    <property type="project" value="UniProtKB-ARBA"/>
</dbReference>
<dbReference type="InterPro" id="IPR045314">
    <property type="entry name" value="bZIP_plant_GBF1"/>
</dbReference>
<dbReference type="GO" id="GO:0045893">
    <property type="term" value="P:positive regulation of DNA-templated transcription"/>
    <property type="evidence" value="ECO:0007669"/>
    <property type="project" value="TreeGrafter"/>
</dbReference>
<feature type="region of interest" description="Disordered" evidence="6">
    <location>
        <begin position="1"/>
        <end position="42"/>
    </location>
</feature>
<name>A0A6A3BZL8_HIBSY</name>
<dbReference type="AlphaFoldDB" id="A0A6A3BZL8"/>
<proteinExistence type="predicted"/>
<dbReference type="PANTHER" id="PTHR45764">
    <property type="entry name" value="BZIP TRANSCRIPTION FACTOR 44"/>
    <property type="match status" value="1"/>
</dbReference>
<dbReference type="SUPFAM" id="SSF57959">
    <property type="entry name" value="Leucine zipper domain"/>
    <property type="match status" value="1"/>
</dbReference>
<evidence type="ECO:0000256" key="1">
    <source>
        <dbReference type="ARBA" id="ARBA00004123"/>
    </source>
</evidence>
<keyword evidence="3" id="KW-0238">DNA-binding</keyword>
<dbReference type="CDD" id="cd14702">
    <property type="entry name" value="bZIP_plant_GBF1"/>
    <property type="match status" value="1"/>
</dbReference>
<dbReference type="Proteomes" id="UP000436088">
    <property type="component" value="Unassembled WGS sequence"/>
</dbReference>
<dbReference type="Gene3D" id="1.20.5.170">
    <property type="match status" value="1"/>
</dbReference>
<dbReference type="InterPro" id="IPR004827">
    <property type="entry name" value="bZIP"/>
</dbReference>
<evidence type="ECO:0000256" key="2">
    <source>
        <dbReference type="ARBA" id="ARBA00023015"/>
    </source>
</evidence>
<evidence type="ECO:0000313" key="9">
    <source>
        <dbReference type="Proteomes" id="UP000436088"/>
    </source>
</evidence>
<dbReference type="PROSITE" id="PS00036">
    <property type="entry name" value="BZIP_BASIC"/>
    <property type="match status" value="1"/>
</dbReference>
<comment type="subcellular location">
    <subcellularLocation>
        <location evidence="1">Nucleus</location>
    </subcellularLocation>
</comment>
<evidence type="ECO:0000313" key="8">
    <source>
        <dbReference type="EMBL" id="KAE8722146.1"/>
    </source>
</evidence>
<keyword evidence="9" id="KW-1185">Reference proteome</keyword>
<reference evidence="8" key="1">
    <citation type="submission" date="2019-09" db="EMBL/GenBank/DDBJ databases">
        <title>Draft genome information of white flower Hibiscus syriacus.</title>
        <authorList>
            <person name="Kim Y.-M."/>
        </authorList>
    </citation>
    <scope>NUCLEOTIDE SEQUENCE [LARGE SCALE GENOMIC DNA]</scope>
    <source>
        <strain evidence="8">YM2019G1</strain>
    </source>
</reference>
<dbReference type="PROSITE" id="PS50217">
    <property type="entry name" value="BZIP"/>
    <property type="match status" value="1"/>
</dbReference>
<feature type="domain" description="BZIP" evidence="7">
    <location>
        <begin position="14"/>
        <end position="60"/>
    </location>
</feature>
<dbReference type="GO" id="GO:0000976">
    <property type="term" value="F:transcription cis-regulatory region binding"/>
    <property type="evidence" value="ECO:0007669"/>
    <property type="project" value="TreeGrafter"/>
</dbReference>
<keyword evidence="2" id="KW-0805">Transcription regulation</keyword>
<dbReference type="OrthoDB" id="551672at2759"/>
<dbReference type="InterPro" id="IPR046347">
    <property type="entry name" value="bZIP_sf"/>
</dbReference>
<evidence type="ECO:0000256" key="3">
    <source>
        <dbReference type="ARBA" id="ARBA00023125"/>
    </source>
</evidence>
<evidence type="ECO:0000256" key="4">
    <source>
        <dbReference type="ARBA" id="ARBA00023163"/>
    </source>
</evidence>
<dbReference type="FunFam" id="1.20.5.170:FF:000020">
    <property type="entry name" value="BZIP transcription factor"/>
    <property type="match status" value="1"/>
</dbReference>
<evidence type="ECO:0000256" key="6">
    <source>
        <dbReference type="SAM" id="MobiDB-lite"/>
    </source>
</evidence>
<evidence type="ECO:0000256" key="5">
    <source>
        <dbReference type="ARBA" id="ARBA00023242"/>
    </source>
</evidence>
<keyword evidence="4" id="KW-0804">Transcription</keyword>
<dbReference type="GO" id="GO:0003700">
    <property type="term" value="F:DNA-binding transcription factor activity"/>
    <property type="evidence" value="ECO:0007669"/>
    <property type="project" value="InterPro"/>
</dbReference>
<sequence>MATVQKPAGSLDFDEKKRKKMESNRESARKSREKKKKQMDDLTNEVSALHEEKNDLIKKVILYTERFMNSESANNALRAQAAEYTSRIKSLKKTLQLHYARQGSGYAPEVTTHKSSDAAVTTLLFDGANYFGG</sequence>
<dbReference type="Pfam" id="PF00170">
    <property type="entry name" value="bZIP_1"/>
    <property type="match status" value="1"/>
</dbReference>
<dbReference type="GO" id="GO:0005634">
    <property type="term" value="C:nucleus"/>
    <property type="evidence" value="ECO:0007669"/>
    <property type="project" value="UniProtKB-SubCell"/>
</dbReference>
<keyword evidence="5" id="KW-0539">Nucleus</keyword>
<comment type="caution">
    <text evidence="8">The sequence shown here is derived from an EMBL/GenBank/DDBJ whole genome shotgun (WGS) entry which is preliminary data.</text>
</comment>
<dbReference type="PANTHER" id="PTHR45764:SF34">
    <property type="entry name" value="BZIP TRANSCRIPTION FACTOR 53"/>
    <property type="match status" value="1"/>
</dbReference>
<gene>
    <name evidence="8" type="ORF">F3Y22_tig00014370pilonHSYRG00110</name>
</gene>
<organism evidence="8 9">
    <name type="scientific">Hibiscus syriacus</name>
    <name type="common">Rose of Sharon</name>
    <dbReference type="NCBI Taxonomy" id="106335"/>
    <lineage>
        <taxon>Eukaryota</taxon>
        <taxon>Viridiplantae</taxon>
        <taxon>Streptophyta</taxon>
        <taxon>Embryophyta</taxon>
        <taxon>Tracheophyta</taxon>
        <taxon>Spermatophyta</taxon>
        <taxon>Magnoliopsida</taxon>
        <taxon>eudicotyledons</taxon>
        <taxon>Gunneridae</taxon>
        <taxon>Pentapetalae</taxon>
        <taxon>rosids</taxon>
        <taxon>malvids</taxon>
        <taxon>Malvales</taxon>
        <taxon>Malvaceae</taxon>
        <taxon>Malvoideae</taxon>
        <taxon>Hibiscus</taxon>
    </lineage>
</organism>
<dbReference type="EMBL" id="VEPZ02000572">
    <property type="protein sequence ID" value="KAE8722146.1"/>
    <property type="molecule type" value="Genomic_DNA"/>
</dbReference>
<feature type="compositionally biased region" description="Basic and acidic residues" evidence="6">
    <location>
        <begin position="13"/>
        <end position="30"/>
    </location>
</feature>
<dbReference type="SMART" id="SM00338">
    <property type="entry name" value="BRLZ"/>
    <property type="match status" value="1"/>
</dbReference>
<protein>
    <recommendedName>
        <fullName evidence="7">BZIP domain-containing protein</fullName>
    </recommendedName>
</protein>
<accession>A0A6A3BZL8</accession>
<evidence type="ECO:0000259" key="7">
    <source>
        <dbReference type="PROSITE" id="PS50217"/>
    </source>
</evidence>